<comment type="caution">
    <text evidence="2">The sequence shown here is derived from an EMBL/GenBank/DDBJ whole genome shotgun (WGS) entry which is preliminary data.</text>
</comment>
<dbReference type="GeneID" id="59320043"/>
<gene>
    <name evidence="2" type="ORF">FSUBG_7060</name>
</gene>
<reference evidence="2 3" key="1">
    <citation type="submission" date="2020-05" db="EMBL/GenBank/DDBJ databases">
        <title>Identification and distribution of gene clusters putatively required for synthesis of sphingolipid metabolism inhibitors in phylogenetically diverse species of the filamentous fungus Fusarium.</title>
        <authorList>
            <person name="Kim H.-S."/>
            <person name="Busman M."/>
            <person name="Brown D.W."/>
            <person name="Divon H."/>
            <person name="Uhlig S."/>
            <person name="Proctor R.H."/>
        </authorList>
    </citation>
    <scope>NUCLEOTIDE SEQUENCE [LARGE SCALE GENOMIC DNA]</scope>
    <source>
        <strain evidence="2 3">NRRL 66333</strain>
    </source>
</reference>
<keyword evidence="3" id="KW-1185">Reference proteome</keyword>
<evidence type="ECO:0000313" key="3">
    <source>
        <dbReference type="Proteomes" id="UP000547976"/>
    </source>
</evidence>
<sequence>MNSTEQRPDNLSILHRLPLELLNQVICTLPNADIKNLRLTCSYLGNASLPRFDRVFLSTNLRDIEVFTLIANHDRFRFKVTEVIYDDSRFGHPSSSRYKEWNRDPNDPTGVPYWFRMFYCSTLGAIDTREEEFQSMSHVKEAFKTRCTLAESYQVYHKLKAQQDEVLAYGRDADALRHGLSRFPNLKRVTLSPAAHGILGRPLYPSPTIRSLPAGLIYPVEQGWPTITMEEHPLTPWDETSKRKWRGFCVVTKEVAQHVRDNPMFQLSEFVTEGRLLWTGTTCRLFDSAASEEYRDLVTILSHPPLRRLELSFACGSESKQNWPSFRSGLLFRALSKANNLQHFSIDTGIPPVTRAWHNIVGYQQNGMPLRSMFPVKDWSNLRRFALSRSFVTQRDVIAFISTLPSSLESLELSFLDFFFGEGTYRDLLEDLRCNLGWRERPSSNQPKLIILVVENESKMDGVAIDLSREAMDYVYHHGENPFLEGQIMEVIEGRGIPVNLLDPMYDGEYNSRVISV</sequence>
<dbReference type="EMBL" id="JAAOAV010000086">
    <property type="protein sequence ID" value="KAF5603811.1"/>
    <property type="molecule type" value="Genomic_DNA"/>
</dbReference>
<accession>A0A8H5UYD2</accession>
<dbReference type="AlphaFoldDB" id="A0A8H5UYD2"/>
<protein>
    <recommendedName>
        <fullName evidence="1">F-box domain-containing protein</fullName>
    </recommendedName>
</protein>
<dbReference type="Pfam" id="PF00646">
    <property type="entry name" value="F-box"/>
    <property type="match status" value="1"/>
</dbReference>
<dbReference type="RefSeq" id="XP_036537412.1">
    <property type="nucleotide sequence ID" value="XM_036685325.1"/>
</dbReference>
<name>A0A8H5UYD2_GIBSU</name>
<organism evidence="2 3">
    <name type="scientific">Gibberella subglutinans</name>
    <name type="common">Fusarium subglutinans</name>
    <dbReference type="NCBI Taxonomy" id="42677"/>
    <lineage>
        <taxon>Eukaryota</taxon>
        <taxon>Fungi</taxon>
        <taxon>Dikarya</taxon>
        <taxon>Ascomycota</taxon>
        <taxon>Pezizomycotina</taxon>
        <taxon>Sordariomycetes</taxon>
        <taxon>Hypocreomycetidae</taxon>
        <taxon>Hypocreales</taxon>
        <taxon>Nectriaceae</taxon>
        <taxon>Fusarium</taxon>
        <taxon>Fusarium fujikuroi species complex</taxon>
    </lineage>
</organism>
<dbReference type="OrthoDB" id="5422579at2759"/>
<evidence type="ECO:0000313" key="2">
    <source>
        <dbReference type="EMBL" id="KAF5603811.1"/>
    </source>
</evidence>
<dbReference type="InterPro" id="IPR001810">
    <property type="entry name" value="F-box_dom"/>
</dbReference>
<dbReference type="Proteomes" id="UP000547976">
    <property type="component" value="Unassembled WGS sequence"/>
</dbReference>
<evidence type="ECO:0000259" key="1">
    <source>
        <dbReference type="Pfam" id="PF00646"/>
    </source>
</evidence>
<proteinExistence type="predicted"/>
<feature type="domain" description="F-box" evidence="1">
    <location>
        <begin position="14"/>
        <end position="43"/>
    </location>
</feature>